<name>A0A8C0SQT2_CANLF</name>
<organism evidence="2 3">
    <name type="scientific">Canis lupus familiaris</name>
    <name type="common">Dog</name>
    <name type="synonym">Canis familiaris</name>
    <dbReference type="NCBI Taxonomy" id="9615"/>
    <lineage>
        <taxon>Eukaryota</taxon>
        <taxon>Metazoa</taxon>
        <taxon>Chordata</taxon>
        <taxon>Craniata</taxon>
        <taxon>Vertebrata</taxon>
        <taxon>Euteleostomi</taxon>
        <taxon>Mammalia</taxon>
        <taxon>Eutheria</taxon>
        <taxon>Laurasiatheria</taxon>
        <taxon>Carnivora</taxon>
        <taxon>Caniformia</taxon>
        <taxon>Canidae</taxon>
        <taxon>Canis</taxon>
    </lineage>
</organism>
<evidence type="ECO:0000313" key="3">
    <source>
        <dbReference type="Proteomes" id="UP000694542"/>
    </source>
</evidence>
<gene>
    <name evidence="2" type="primary">EGFL7</name>
</gene>
<dbReference type="Ensembl" id="ENSCAFT00040028603.1">
    <property type="protein sequence ID" value="ENSCAFP00040024846.1"/>
    <property type="gene ID" value="ENSCAFG00040015352.1"/>
</dbReference>
<reference evidence="2" key="1">
    <citation type="submission" date="2018-10" db="EMBL/GenBank/DDBJ databases">
        <title>De novo assembly of a Great Dane genome.</title>
        <authorList>
            <person name="Kidd J.M."/>
            <person name="Pendleton A.L."/>
            <person name="Shen F."/>
            <person name="Emery S."/>
        </authorList>
    </citation>
    <scope>NUCLEOTIDE SEQUENCE [LARGE SCALE GENOMIC DNA]</scope>
    <source>
        <strain evidence="2">Great Dane</strain>
    </source>
</reference>
<feature type="compositionally biased region" description="Polar residues" evidence="1">
    <location>
        <begin position="1"/>
        <end position="11"/>
    </location>
</feature>
<evidence type="ECO:0000313" key="2">
    <source>
        <dbReference type="Ensembl" id="ENSCAFP00040024846.1"/>
    </source>
</evidence>
<proteinExistence type="predicted"/>
<sequence>MSNQGRESWSRCSPGPPPPQVNFAGAADVASGPRRGSGGQGCASVPAIAALLWFQAACDLQGQAGCRRGNCLCLWGLPRPPRGRRGWCQQRGYTGPGNSLPQRHGVRRGLQMGLWGCAFGCRPPGGEGRCTCRRGPCVTLGSCSCCGFWCWQWVALSTSSGLAAGCVPSGLPGALSLSLLCSECTSPSSPPVMVTGPAALTGPSTGQPTATALGRPPPGLAMPAALAGRGPAGTPWPVEQQYASHRARMGGAVSSQAAVTALQDGRATPARQKLQLVLAPLHSMASRALEHGLPDPSSLLTHSFQQLDRIDSLSEQISFLEEQLGSCSCKKQP</sequence>
<reference evidence="2" key="2">
    <citation type="submission" date="2025-08" db="UniProtKB">
        <authorList>
            <consortium name="Ensembl"/>
        </authorList>
    </citation>
    <scope>IDENTIFICATION</scope>
</reference>
<dbReference type="AlphaFoldDB" id="A0A8C0SQT2"/>
<accession>A0A8C0SQT2</accession>
<evidence type="ECO:0000256" key="1">
    <source>
        <dbReference type="SAM" id="MobiDB-lite"/>
    </source>
</evidence>
<feature type="region of interest" description="Disordered" evidence="1">
    <location>
        <begin position="1"/>
        <end position="32"/>
    </location>
</feature>
<protein>
    <submittedName>
        <fullName evidence="2">EGF like domain multiple 7</fullName>
    </submittedName>
</protein>
<dbReference type="Proteomes" id="UP000694542">
    <property type="component" value="Chromosome 9"/>
</dbReference>